<reference evidence="2 3" key="1">
    <citation type="submission" date="2016-11" db="EMBL/GenBank/DDBJ databases">
        <authorList>
            <person name="Jaros S."/>
            <person name="Januszkiewicz K."/>
            <person name="Wedrychowicz H."/>
        </authorList>
    </citation>
    <scope>NUCLEOTIDE SEQUENCE [LARGE SCALE GENOMIC DNA]</scope>
    <source>
        <strain evidence="2 3">DSM 26991</strain>
    </source>
</reference>
<dbReference type="PANTHER" id="PTHR34219">
    <property type="entry name" value="IRON-REGULATED INNER MEMBRANE PROTEIN-RELATED"/>
    <property type="match status" value="1"/>
</dbReference>
<keyword evidence="1" id="KW-0812">Transmembrane</keyword>
<dbReference type="OrthoDB" id="111691at2"/>
<keyword evidence="1" id="KW-1133">Transmembrane helix</keyword>
<evidence type="ECO:0000256" key="1">
    <source>
        <dbReference type="SAM" id="Phobius"/>
    </source>
</evidence>
<dbReference type="InterPro" id="IPR005625">
    <property type="entry name" value="PepSY-ass_TM"/>
</dbReference>
<protein>
    <submittedName>
        <fullName evidence="2">Uncharacterized iron-regulated membrane protein</fullName>
    </submittedName>
</protein>
<dbReference type="Proteomes" id="UP000184509">
    <property type="component" value="Unassembled WGS sequence"/>
</dbReference>
<organism evidence="2 3">
    <name type="scientific">Bacteroides luti</name>
    <dbReference type="NCBI Taxonomy" id="1297750"/>
    <lineage>
        <taxon>Bacteria</taxon>
        <taxon>Pseudomonadati</taxon>
        <taxon>Bacteroidota</taxon>
        <taxon>Bacteroidia</taxon>
        <taxon>Bacteroidales</taxon>
        <taxon>Bacteroidaceae</taxon>
        <taxon>Bacteroides</taxon>
    </lineage>
</organism>
<dbReference type="RefSeq" id="WP_083547680.1">
    <property type="nucleotide sequence ID" value="NZ_FQTV01000011.1"/>
</dbReference>
<keyword evidence="1" id="KW-0472">Membrane</keyword>
<evidence type="ECO:0000313" key="2">
    <source>
        <dbReference type="EMBL" id="SHF63120.1"/>
    </source>
</evidence>
<proteinExistence type="predicted"/>
<dbReference type="Pfam" id="PF03929">
    <property type="entry name" value="PepSY_TM"/>
    <property type="match status" value="1"/>
</dbReference>
<dbReference type="EMBL" id="FQTV01000011">
    <property type="protein sequence ID" value="SHF63120.1"/>
    <property type="molecule type" value="Genomic_DNA"/>
</dbReference>
<feature type="transmembrane region" description="Helical" evidence="1">
    <location>
        <begin position="346"/>
        <end position="367"/>
    </location>
</feature>
<dbReference type="AlphaFoldDB" id="A0A1M5D8C9"/>
<evidence type="ECO:0000313" key="3">
    <source>
        <dbReference type="Proteomes" id="UP000184509"/>
    </source>
</evidence>
<feature type="transmembrane region" description="Helical" evidence="1">
    <location>
        <begin position="12"/>
        <end position="35"/>
    </location>
</feature>
<gene>
    <name evidence="2" type="ORF">SAMN05444405_11189</name>
</gene>
<name>A0A1M5D8C9_9BACE</name>
<keyword evidence="3" id="KW-1185">Reference proteome</keyword>
<sequence length="376" mass="42650">MISLKKAIKKIHLWLGLASGIVVFIVCVTGCLWVFNKEINSAFLPDMSAQNSGHLLPPSRLKTIAEAYCPEAEAVNVQYNKGRAAQLTLMKEKERTQLFVNPYTGAVIYRKGNSFDFFRFVLNGHRTLWLPKDIGHLVVNYGVMIFVITLLSGLVLWWPKSRKGLRNGTRFMWKKSTGSTKRLFDLHNVLGFYACIVLLAIGMTGMVWGLEWWSEGTYWLTTGGEKLPDWGVAQSDTLKTGTKITLDKAVDYVFFKLLPEYPEAEGFQFGYASPEEASSSIYAAVYPDVDKYYNRDVFSFDRYSLKEIPQKGPYVGKYADAGFGDKLRRMNYDIHVGAIWGLPGKVIVFFAALIGATLPVTGFLLWWRRTQKKKKH</sequence>
<accession>A0A1M5D8C9</accession>
<feature type="transmembrane region" description="Helical" evidence="1">
    <location>
        <begin position="190"/>
        <end position="210"/>
    </location>
</feature>
<feature type="transmembrane region" description="Helical" evidence="1">
    <location>
        <begin position="138"/>
        <end position="158"/>
    </location>
</feature>
<dbReference type="STRING" id="1297750.SAMN05444405_11189"/>
<dbReference type="PANTHER" id="PTHR34219:SF3">
    <property type="entry name" value="BLL7967 PROTEIN"/>
    <property type="match status" value="1"/>
</dbReference>